<protein>
    <submittedName>
        <fullName evidence="1">Uncharacterized protein</fullName>
    </submittedName>
</protein>
<name>A0A7S4A4I3_9STRA</name>
<sequence>MASLVQRRDKRTDINNRRQYLQLFACQRAAPLYRWWYALAIDTKHDLLKSWGIPVRPINAPNPRFPSHFHVDELLKADDQAPVTQPPLYAPLDGVLRTFAIVADPLTRWAPRVSDESVDWLDTLTAICEALADEYVERTLDDGASPVMLSEKVSERVREHWLPESWDRAKLQKRFFPDETLSDVACPASRSLRKHRDALCLAHRKDSVRALEQALALGLCEDDEDRSMVAAALALLADSVAWTSQGFLTEREARAVAAAGEKVYERLASYSAHCRPHQLLFLKALCLLQKQTANVAETFGDFFVLADDEAQMLHRTYASDDRRAQDRGATILVAVARAHVAFGIAKGDEDGGVERALGMRDWEIDVGCGWHARRGLRRFRRGDDEGALRDLDRALCGLSPDDAEFAACCAILAILMKRAGDEGRGARYLEVAKNGGACPELELAREAFGEASAADAEPDGVTRIVGSRVPKVLRTPRVDDLVDEARE</sequence>
<dbReference type="EMBL" id="CAKKNE010000004">
    <property type="protein sequence ID" value="CAH0373036.1"/>
    <property type="molecule type" value="Genomic_DNA"/>
</dbReference>
<gene>
    <name evidence="1" type="ORF">PCAL00307_LOCUS18727</name>
    <name evidence="2" type="ORF">PECAL_4P02030</name>
</gene>
<dbReference type="EMBL" id="HBIW01021716">
    <property type="protein sequence ID" value="CAE0703280.1"/>
    <property type="molecule type" value="Transcribed_RNA"/>
</dbReference>
<dbReference type="AlphaFoldDB" id="A0A7S4A4I3"/>
<accession>A0A7S4A4I3</accession>
<keyword evidence="3" id="KW-1185">Reference proteome</keyword>
<organism evidence="1">
    <name type="scientific">Pelagomonas calceolata</name>
    <dbReference type="NCBI Taxonomy" id="35677"/>
    <lineage>
        <taxon>Eukaryota</taxon>
        <taxon>Sar</taxon>
        <taxon>Stramenopiles</taxon>
        <taxon>Ochrophyta</taxon>
        <taxon>Pelagophyceae</taxon>
        <taxon>Pelagomonadales</taxon>
        <taxon>Pelagomonadaceae</taxon>
        <taxon>Pelagomonas</taxon>
    </lineage>
</organism>
<evidence type="ECO:0000313" key="1">
    <source>
        <dbReference type="EMBL" id="CAE0703280.1"/>
    </source>
</evidence>
<evidence type="ECO:0000313" key="3">
    <source>
        <dbReference type="Proteomes" id="UP000789595"/>
    </source>
</evidence>
<dbReference type="Proteomes" id="UP000789595">
    <property type="component" value="Unassembled WGS sequence"/>
</dbReference>
<reference evidence="1" key="1">
    <citation type="submission" date="2021-01" db="EMBL/GenBank/DDBJ databases">
        <authorList>
            <person name="Corre E."/>
            <person name="Pelletier E."/>
            <person name="Niang G."/>
            <person name="Scheremetjew M."/>
            <person name="Finn R."/>
            <person name="Kale V."/>
            <person name="Holt S."/>
            <person name="Cochrane G."/>
            <person name="Meng A."/>
            <person name="Brown T."/>
            <person name="Cohen L."/>
        </authorList>
    </citation>
    <scope>NUCLEOTIDE SEQUENCE</scope>
    <source>
        <strain evidence="1">CCMP1756</strain>
    </source>
</reference>
<reference evidence="2" key="2">
    <citation type="submission" date="2021-11" db="EMBL/GenBank/DDBJ databases">
        <authorList>
            <consortium name="Genoscope - CEA"/>
            <person name="William W."/>
        </authorList>
    </citation>
    <scope>NUCLEOTIDE SEQUENCE</scope>
</reference>
<evidence type="ECO:0000313" key="2">
    <source>
        <dbReference type="EMBL" id="CAH0373036.1"/>
    </source>
</evidence>
<proteinExistence type="predicted"/>